<protein>
    <submittedName>
        <fullName evidence="2">Glycoside hydrolase family 71 protein</fullName>
    </submittedName>
</protein>
<dbReference type="InterPro" id="IPR005197">
    <property type="entry name" value="Glyco_hydro_71"/>
</dbReference>
<dbReference type="Gene3D" id="3.20.20.80">
    <property type="entry name" value="Glycosidases"/>
    <property type="match status" value="1"/>
</dbReference>
<feature type="chain" id="PRO_5042266629" evidence="1">
    <location>
        <begin position="21"/>
        <end position="434"/>
    </location>
</feature>
<reference evidence="2" key="1">
    <citation type="submission" date="2022-07" db="EMBL/GenBank/DDBJ databases">
        <title>Draft genome sequence of Zalerion maritima ATCC 34329, a (micro)plastics degrading marine fungus.</title>
        <authorList>
            <person name="Paco A."/>
            <person name="Goncalves M.F.M."/>
            <person name="Rocha-Santos T.A.P."/>
            <person name="Alves A."/>
        </authorList>
    </citation>
    <scope>NUCLEOTIDE SEQUENCE</scope>
    <source>
        <strain evidence="2">ATCC 34329</strain>
    </source>
</reference>
<dbReference type="EMBL" id="JAKWBI020000284">
    <property type="protein sequence ID" value="KAJ2897276.1"/>
    <property type="molecule type" value="Genomic_DNA"/>
</dbReference>
<keyword evidence="1" id="KW-0732">Signal</keyword>
<dbReference type="GO" id="GO:0051118">
    <property type="term" value="F:glucan endo-1,3-alpha-glucosidase activity"/>
    <property type="evidence" value="ECO:0007669"/>
    <property type="project" value="InterPro"/>
</dbReference>
<organism evidence="2 3">
    <name type="scientific">Zalerion maritima</name>
    <dbReference type="NCBI Taxonomy" id="339359"/>
    <lineage>
        <taxon>Eukaryota</taxon>
        <taxon>Fungi</taxon>
        <taxon>Dikarya</taxon>
        <taxon>Ascomycota</taxon>
        <taxon>Pezizomycotina</taxon>
        <taxon>Sordariomycetes</taxon>
        <taxon>Lulworthiomycetidae</taxon>
        <taxon>Lulworthiales</taxon>
        <taxon>Lulworthiaceae</taxon>
        <taxon>Zalerion</taxon>
    </lineage>
</organism>
<evidence type="ECO:0000313" key="3">
    <source>
        <dbReference type="Proteomes" id="UP001201980"/>
    </source>
</evidence>
<dbReference type="CDD" id="cd11577">
    <property type="entry name" value="GH71"/>
    <property type="match status" value="1"/>
</dbReference>
<evidence type="ECO:0000313" key="2">
    <source>
        <dbReference type="EMBL" id="KAJ2897276.1"/>
    </source>
</evidence>
<evidence type="ECO:0000256" key="1">
    <source>
        <dbReference type="SAM" id="SignalP"/>
    </source>
</evidence>
<sequence length="434" mass="46304">MWPSSWAALLLLCLTHITLGRPSAPSKMQRRDDSDRKVFAHYMVGLTSGQTASKWALDISEAQTASIDGFALNCGPADSWTYDQLTLAYAAASEAGFLLFISFDFAAGDWDVSSVAGTISTYKDSSAQWTQDGRPVVSTFEGPSWVDNWTTVRGQVDGGIWLIPDWSSLGAAGVGNVQGSIDGAFNWESWPLAGQTSKNTDADVGYVNALGSDKKYMMGVSPYFFTDLPAYGKNWYSSSETLWYDRWMQVFDIMPDFIQIISWNDFGESHYISDIEDSQIVSGAEWYVQNHPHAAFRLTLPYFIAAYKAGTKDITPPTGDVAIAWYKTVAVGDRAAGGAVWGQGGTEPAYSGASDVVSVLAITGSSGVVALQLGDTKHSVDVAGPVAFFTAGMPAGGGQVILSLNGEPAEGPAIGTALSSSDSVDFNSVVISVP</sequence>
<feature type="signal peptide" evidence="1">
    <location>
        <begin position="1"/>
        <end position="20"/>
    </location>
</feature>
<dbReference type="Proteomes" id="UP001201980">
    <property type="component" value="Unassembled WGS sequence"/>
</dbReference>
<gene>
    <name evidence="2" type="ORF">MKZ38_004830</name>
</gene>
<proteinExistence type="predicted"/>
<dbReference type="Pfam" id="PF03659">
    <property type="entry name" value="Glyco_hydro_71"/>
    <property type="match status" value="1"/>
</dbReference>
<keyword evidence="2" id="KW-0378">Hydrolase</keyword>
<comment type="caution">
    <text evidence="2">The sequence shown here is derived from an EMBL/GenBank/DDBJ whole genome shotgun (WGS) entry which is preliminary data.</text>
</comment>
<accession>A0AAD5WQP9</accession>
<name>A0AAD5WQP9_9PEZI</name>
<keyword evidence="3" id="KW-1185">Reference proteome</keyword>
<dbReference type="AlphaFoldDB" id="A0AAD5WQP9"/>